<feature type="transmembrane region" description="Helical" evidence="1">
    <location>
        <begin position="38"/>
        <end position="57"/>
    </location>
</feature>
<dbReference type="Proteomes" id="UP000176846">
    <property type="component" value="Unassembled WGS sequence"/>
</dbReference>
<name>A0A1F7UXQ4_9BACT</name>
<evidence type="ECO:0000256" key="1">
    <source>
        <dbReference type="SAM" id="Phobius"/>
    </source>
</evidence>
<evidence type="ECO:0000259" key="2">
    <source>
        <dbReference type="Pfam" id="PF03799"/>
    </source>
</evidence>
<reference evidence="3 4" key="1">
    <citation type="journal article" date="2016" name="Nat. Commun.">
        <title>Thousands of microbial genomes shed light on interconnected biogeochemical processes in an aquifer system.</title>
        <authorList>
            <person name="Anantharaman K."/>
            <person name="Brown C.T."/>
            <person name="Hug L.A."/>
            <person name="Sharon I."/>
            <person name="Castelle C.J."/>
            <person name="Probst A.J."/>
            <person name="Thomas B.C."/>
            <person name="Singh A."/>
            <person name="Wilkins M.J."/>
            <person name="Karaoz U."/>
            <person name="Brodie E.L."/>
            <person name="Williams K.H."/>
            <person name="Hubbard S.S."/>
            <person name="Banfield J.F."/>
        </authorList>
    </citation>
    <scope>NUCLEOTIDE SEQUENCE [LARGE SCALE GENOMIC DNA]</scope>
</reference>
<dbReference type="EMBL" id="MGEK01000004">
    <property type="protein sequence ID" value="OGL83016.1"/>
    <property type="molecule type" value="Genomic_DNA"/>
</dbReference>
<organism evidence="3 4">
    <name type="scientific">Candidatus Uhrbacteria bacterium RIFCSPLOWO2_01_FULL_47_25</name>
    <dbReference type="NCBI Taxonomy" id="1802402"/>
    <lineage>
        <taxon>Bacteria</taxon>
        <taxon>Candidatus Uhriibacteriota</taxon>
    </lineage>
</organism>
<keyword evidence="1" id="KW-0472">Membrane</keyword>
<proteinExistence type="predicted"/>
<dbReference type="AlphaFoldDB" id="A0A1F7UXQ4"/>
<comment type="caution">
    <text evidence="3">The sequence shown here is derived from an EMBL/GenBank/DDBJ whole genome shotgun (WGS) entry which is preliminary data.</text>
</comment>
<dbReference type="GO" id="GO:0051301">
    <property type="term" value="P:cell division"/>
    <property type="evidence" value="ECO:0007669"/>
    <property type="project" value="UniProtKB-KW"/>
</dbReference>
<evidence type="ECO:0000313" key="4">
    <source>
        <dbReference type="Proteomes" id="UP000176846"/>
    </source>
</evidence>
<feature type="domain" description="Cell division protein FtsQ/DivIB C-terminal" evidence="2">
    <location>
        <begin position="138"/>
        <end position="274"/>
    </location>
</feature>
<evidence type="ECO:0000313" key="3">
    <source>
        <dbReference type="EMBL" id="OGL83016.1"/>
    </source>
</evidence>
<sequence length="283" mass="33296">MLVSRWGRQPIKKKWPTLNYPTNRRNYSVRGFRSFKRYFVALFLLFSVYFFIYSSIFDINRIIILGNATINAKIIEDIVDQIKKEKRWFIFPQKNILFFDDNFLKSELMNNIHLDSVQIKKRPWGTLYISISEKTAVALWLNRGRHYTLDKQGKIIDEIGSVSNDQVDNFVKITNNSLIQETKIGERVMSDHVLETIKNINSKLPPQIGIKFNLFDISEAEQGKIIARTAENFAVYFSTIADVAPELNKLIAFVLEKDRVDRNWRDNISYIDLRFGSTRIYYK</sequence>
<keyword evidence="1" id="KW-1133">Transmembrane helix</keyword>
<dbReference type="InterPro" id="IPR005548">
    <property type="entry name" value="Cell_div_FtsQ/DivIB_C"/>
</dbReference>
<dbReference type="Pfam" id="PF03799">
    <property type="entry name" value="FtsQ_DivIB_C"/>
    <property type="match status" value="1"/>
</dbReference>
<keyword evidence="1" id="KW-0812">Transmembrane</keyword>
<protein>
    <recommendedName>
        <fullName evidence="2">Cell division protein FtsQ/DivIB C-terminal domain-containing protein</fullName>
    </recommendedName>
</protein>
<gene>
    <name evidence="3" type="ORF">A2936_03650</name>
</gene>
<accession>A0A1F7UXQ4</accession>